<reference evidence="5 6" key="1">
    <citation type="submission" date="2023-03" db="EMBL/GenBank/DDBJ databases">
        <title>WGS of Gossypium arboreum.</title>
        <authorList>
            <person name="Yu D."/>
        </authorList>
    </citation>
    <scope>NUCLEOTIDE SEQUENCE [LARGE SCALE GENOMIC DNA]</scope>
    <source>
        <tissue evidence="5">Leaf</tissue>
    </source>
</reference>
<dbReference type="PANTHER" id="PTHR11384:SF56">
    <property type="entry name" value="ABC TRANSPORTER D FAMILY MEMBER 1"/>
    <property type="match status" value="1"/>
</dbReference>
<organism evidence="5 6">
    <name type="scientific">Gossypium arboreum</name>
    <name type="common">Tree cotton</name>
    <name type="synonym">Gossypium nanking</name>
    <dbReference type="NCBI Taxonomy" id="29729"/>
    <lineage>
        <taxon>Eukaryota</taxon>
        <taxon>Viridiplantae</taxon>
        <taxon>Streptophyta</taxon>
        <taxon>Embryophyta</taxon>
        <taxon>Tracheophyta</taxon>
        <taxon>Spermatophyta</taxon>
        <taxon>Magnoliopsida</taxon>
        <taxon>eudicotyledons</taxon>
        <taxon>Gunneridae</taxon>
        <taxon>Pentapetalae</taxon>
        <taxon>rosids</taxon>
        <taxon>malvids</taxon>
        <taxon>Malvales</taxon>
        <taxon>Malvaceae</taxon>
        <taxon>Malvoideae</taxon>
        <taxon>Gossypium</taxon>
    </lineage>
</organism>
<dbReference type="InterPro" id="IPR050835">
    <property type="entry name" value="ABC_transporter_sub-D"/>
</dbReference>
<evidence type="ECO:0000256" key="3">
    <source>
        <dbReference type="ARBA" id="ARBA00022989"/>
    </source>
</evidence>
<evidence type="ECO:0000256" key="2">
    <source>
        <dbReference type="ARBA" id="ARBA00022692"/>
    </source>
</evidence>
<comment type="caution">
    <text evidence="5">The sequence shown here is derived from an EMBL/GenBank/DDBJ whole genome shotgun (WGS) entry which is preliminary data.</text>
</comment>
<keyword evidence="1" id="KW-0813">Transport</keyword>
<keyword evidence="3" id="KW-1133">Transmembrane helix</keyword>
<gene>
    <name evidence="5" type="ORF">PVK06_011736</name>
</gene>
<evidence type="ECO:0000313" key="6">
    <source>
        <dbReference type="Proteomes" id="UP001358586"/>
    </source>
</evidence>
<evidence type="ECO:0000256" key="1">
    <source>
        <dbReference type="ARBA" id="ARBA00022448"/>
    </source>
</evidence>
<name>A0ABR0QAE5_GOSAR</name>
<keyword evidence="4" id="KW-0472">Membrane</keyword>
<dbReference type="Proteomes" id="UP001358586">
    <property type="component" value="Chromosome 4"/>
</dbReference>
<accession>A0ABR0QAE5</accession>
<keyword evidence="6" id="KW-1185">Reference proteome</keyword>
<keyword evidence="2" id="KW-0812">Transmembrane</keyword>
<protein>
    <submittedName>
        <fullName evidence="5">Uncharacterized protein</fullName>
    </submittedName>
</protein>
<proteinExistence type="predicted"/>
<evidence type="ECO:0000256" key="4">
    <source>
        <dbReference type="ARBA" id="ARBA00023136"/>
    </source>
</evidence>
<dbReference type="PANTHER" id="PTHR11384">
    <property type="entry name" value="ATP-BINDING CASSETTE, SUB-FAMILY D MEMBER"/>
    <property type="match status" value="1"/>
</dbReference>
<evidence type="ECO:0000313" key="5">
    <source>
        <dbReference type="EMBL" id="KAK5836001.1"/>
    </source>
</evidence>
<sequence>MTNNLLCDGVKGKKPVDSASVLDARLKTILENVRLNYLLEREEGGWDANLNWEDILSLGEQQRLGMVVDFGESGLVRCSRCKDDPQELEKYSDDNKELAWMFFVDGCAILQAVYMHYGNDDDDERKWRKIHECNPKVHRRYCYQPRRGQALVFSNVLSSKRKLQGNKQFKIWRNWREEEKNLNNCCWQKGYERMWVIKSNGERDIMSLLCVGVFSLRQARNLTSRMVQLKDASLYSFSSSLYFSILLQVGY</sequence>
<dbReference type="EMBL" id="JARKNE010000004">
    <property type="protein sequence ID" value="KAK5836001.1"/>
    <property type="molecule type" value="Genomic_DNA"/>
</dbReference>